<protein>
    <recommendedName>
        <fullName evidence="1">non-specific serine/threonine protein kinase</fullName>
        <ecNumber evidence="1">2.7.11.1</ecNumber>
    </recommendedName>
</protein>
<evidence type="ECO:0000256" key="6">
    <source>
        <dbReference type="ARBA" id="ARBA00022840"/>
    </source>
</evidence>
<dbReference type="OrthoDB" id="9788659at2"/>
<accession>A0A081BFV2</accession>
<organism evidence="14 15">
    <name type="scientific">Secundilactobacillus oryzae JCM 18671</name>
    <dbReference type="NCBI Taxonomy" id="1291743"/>
    <lineage>
        <taxon>Bacteria</taxon>
        <taxon>Bacillati</taxon>
        <taxon>Bacillota</taxon>
        <taxon>Bacilli</taxon>
        <taxon>Lactobacillales</taxon>
        <taxon>Lactobacillaceae</taxon>
        <taxon>Secundilactobacillus</taxon>
    </lineage>
</organism>
<keyword evidence="11" id="KW-1133">Transmembrane helix</keyword>
<dbReference type="AlphaFoldDB" id="A0A081BFV2"/>
<comment type="catalytic activity">
    <reaction evidence="7">
        <text>L-threonyl-[protein] + ATP = O-phospho-L-threonyl-[protein] + ADP + H(+)</text>
        <dbReference type="Rhea" id="RHEA:46608"/>
        <dbReference type="Rhea" id="RHEA-COMP:11060"/>
        <dbReference type="Rhea" id="RHEA-COMP:11605"/>
        <dbReference type="ChEBI" id="CHEBI:15378"/>
        <dbReference type="ChEBI" id="CHEBI:30013"/>
        <dbReference type="ChEBI" id="CHEBI:30616"/>
        <dbReference type="ChEBI" id="CHEBI:61977"/>
        <dbReference type="ChEBI" id="CHEBI:456216"/>
        <dbReference type="EC" id="2.7.11.1"/>
    </reaction>
</comment>
<keyword evidence="4 9" id="KW-0547">Nucleotide-binding</keyword>
<dbReference type="NCBIfam" id="NF033483">
    <property type="entry name" value="PknB_PASTA_kin"/>
    <property type="match status" value="1"/>
</dbReference>
<dbReference type="Gene3D" id="3.30.10.20">
    <property type="match status" value="3"/>
</dbReference>
<proteinExistence type="predicted"/>
<evidence type="ECO:0000259" key="12">
    <source>
        <dbReference type="PROSITE" id="PS50011"/>
    </source>
</evidence>
<feature type="binding site" evidence="9">
    <location>
        <position position="40"/>
    </location>
    <ligand>
        <name>ATP</name>
        <dbReference type="ChEBI" id="CHEBI:30616"/>
    </ligand>
</feature>
<dbReference type="PROSITE" id="PS00108">
    <property type="entry name" value="PROTEIN_KINASE_ST"/>
    <property type="match status" value="1"/>
</dbReference>
<comment type="caution">
    <text evidence="14">The sequence shown here is derived from an EMBL/GenBank/DDBJ whole genome shotgun (WGS) entry which is preliminary data.</text>
</comment>
<evidence type="ECO:0000256" key="8">
    <source>
        <dbReference type="ARBA" id="ARBA00048679"/>
    </source>
</evidence>
<dbReference type="SMART" id="SM00220">
    <property type="entry name" value="S_TKc"/>
    <property type="match status" value="1"/>
</dbReference>
<dbReference type="PANTHER" id="PTHR43289">
    <property type="entry name" value="MITOGEN-ACTIVATED PROTEIN KINASE KINASE KINASE 20-RELATED"/>
    <property type="match status" value="1"/>
</dbReference>
<feature type="region of interest" description="Disordered" evidence="10">
    <location>
        <begin position="308"/>
        <end position="327"/>
    </location>
</feature>
<feature type="transmembrane region" description="Helical" evidence="11">
    <location>
        <begin position="334"/>
        <end position="353"/>
    </location>
</feature>
<keyword evidence="11" id="KW-0812">Transmembrane</keyword>
<dbReference type="InterPro" id="IPR011009">
    <property type="entry name" value="Kinase-like_dom_sf"/>
</dbReference>
<dbReference type="FunFam" id="3.30.200.20:FF:000035">
    <property type="entry name" value="Serine/threonine protein kinase Stk1"/>
    <property type="match status" value="1"/>
</dbReference>
<evidence type="ECO:0000313" key="14">
    <source>
        <dbReference type="EMBL" id="GAK46920.1"/>
    </source>
</evidence>
<keyword evidence="15" id="KW-1185">Reference proteome</keyword>
<evidence type="ECO:0000313" key="15">
    <source>
        <dbReference type="Proteomes" id="UP000028700"/>
    </source>
</evidence>
<dbReference type="CDD" id="cd14014">
    <property type="entry name" value="STKc_PknB_like"/>
    <property type="match status" value="1"/>
</dbReference>
<sequence length="657" mass="73015">MRSNYVLNGRYRILHSLGEGGMANVYLAHDLILDRDVAVKLLHLDLRDDPKINKRFQREAMAATELVNDNIVSVYDVGEEHGLNYLVMEYVAGTDLKQYIKNHFPIPYQEVINIMQQVLSAVKLAHEHDIIHRDLKPQNILIDQSGHVKITDFGIAVALSEHSLTQTNTVLGSVHYLSPEQANGGMATKQSDIYSLGIILYELLTGQVPFDGETAVSIAIKQYQEEMPSVREIDPRVPQALENVVLKATAKVPANRYESAEDMADDLKTSLSEARSNEPKFVPKSSDLEKTKVLSLTDLQTDDALKQLDDDTPVAEGNQKKKQKFSKKRHRRRNIIMIVLAIIAFLLIGLGVWGSSQNQVAVPDVTGLSQVSATRKLEAANLDVGNVTRKSSSTVKKNHVIRSTPRYGIKVKKNHKVNLVLSSGVKRFTFQDYTGLSYKTVATELRNRGFTVIKQNRASNDQPAGEILAQDVASGKKVLPKETTVTFTVSTGKQELTLDNLVGNTKKEITAYASEHSINVYFSYEYSDDIDKDVAIKQDPAAGSVIKQGSNVRVTLSRGKKPENNDQFNVNLSIPFKANSTSSSSDSDDDDDGENIVYIYLKDINHNFDSVYRQMTITKTTNITLPFTLKQGATGGYKVVRDGQTIMNNTSVTKDNH</sequence>
<dbReference type="EMBL" id="BBJM01000001">
    <property type="protein sequence ID" value="GAK46920.1"/>
    <property type="molecule type" value="Genomic_DNA"/>
</dbReference>
<evidence type="ECO:0000256" key="5">
    <source>
        <dbReference type="ARBA" id="ARBA00022777"/>
    </source>
</evidence>
<name>A0A081BFV2_9LACO</name>
<keyword evidence="11" id="KW-0472">Membrane</keyword>
<dbReference type="PANTHER" id="PTHR43289:SF34">
    <property type="entry name" value="SERINE_THREONINE-PROTEIN KINASE YBDM-RELATED"/>
    <property type="match status" value="1"/>
</dbReference>
<evidence type="ECO:0000256" key="10">
    <source>
        <dbReference type="SAM" id="MobiDB-lite"/>
    </source>
</evidence>
<dbReference type="Proteomes" id="UP000028700">
    <property type="component" value="Unassembled WGS sequence"/>
</dbReference>
<feature type="domain" description="Protein kinase" evidence="12">
    <location>
        <begin position="11"/>
        <end position="281"/>
    </location>
</feature>
<dbReference type="eggNOG" id="COG0515">
    <property type="taxonomic scope" value="Bacteria"/>
</dbReference>
<evidence type="ECO:0000256" key="1">
    <source>
        <dbReference type="ARBA" id="ARBA00012513"/>
    </source>
</evidence>
<dbReference type="GO" id="GO:0005524">
    <property type="term" value="F:ATP binding"/>
    <property type="evidence" value="ECO:0007669"/>
    <property type="project" value="UniProtKB-UniRule"/>
</dbReference>
<dbReference type="PROSITE" id="PS50011">
    <property type="entry name" value="PROTEIN_KINASE_DOM"/>
    <property type="match status" value="1"/>
</dbReference>
<dbReference type="PROSITE" id="PS00107">
    <property type="entry name" value="PROTEIN_KINASE_ATP"/>
    <property type="match status" value="1"/>
</dbReference>
<evidence type="ECO:0000256" key="9">
    <source>
        <dbReference type="PROSITE-ProRule" id="PRU10141"/>
    </source>
</evidence>
<dbReference type="InterPro" id="IPR008271">
    <property type="entry name" value="Ser/Thr_kinase_AS"/>
</dbReference>
<dbReference type="GO" id="GO:0004674">
    <property type="term" value="F:protein serine/threonine kinase activity"/>
    <property type="evidence" value="ECO:0007669"/>
    <property type="project" value="UniProtKB-KW"/>
</dbReference>
<dbReference type="CDD" id="cd06577">
    <property type="entry name" value="PASTA_pknB"/>
    <property type="match status" value="3"/>
</dbReference>
<keyword evidence="6 9" id="KW-0067">ATP-binding</keyword>
<comment type="catalytic activity">
    <reaction evidence="8">
        <text>L-seryl-[protein] + ATP = O-phospho-L-seryl-[protein] + ADP + H(+)</text>
        <dbReference type="Rhea" id="RHEA:17989"/>
        <dbReference type="Rhea" id="RHEA-COMP:9863"/>
        <dbReference type="Rhea" id="RHEA-COMP:11604"/>
        <dbReference type="ChEBI" id="CHEBI:15378"/>
        <dbReference type="ChEBI" id="CHEBI:29999"/>
        <dbReference type="ChEBI" id="CHEBI:30616"/>
        <dbReference type="ChEBI" id="CHEBI:83421"/>
        <dbReference type="ChEBI" id="CHEBI:456216"/>
        <dbReference type="EC" id="2.7.11.1"/>
    </reaction>
</comment>
<feature type="domain" description="PASTA" evidence="13">
    <location>
        <begin position="492"/>
        <end position="558"/>
    </location>
</feature>
<dbReference type="Pfam" id="PF00069">
    <property type="entry name" value="Pkinase"/>
    <property type="match status" value="1"/>
</dbReference>
<evidence type="ECO:0000256" key="11">
    <source>
        <dbReference type="SAM" id="Phobius"/>
    </source>
</evidence>
<dbReference type="FunFam" id="1.10.510.10:FF:000021">
    <property type="entry name" value="Serine/threonine protein kinase"/>
    <property type="match status" value="1"/>
</dbReference>
<feature type="domain" description="PASTA" evidence="13">
    <location>
        <begin position="424"/>
        <end position="491"/>
    </location>
</feature>
<dbReference type="InterPro" id="IPR005543">
    <property type="entry name" value="PASTA_dom"/>
</dbReference>
<feature type="domain" description="PASTA" evidence="13">
    <location>
        <begin position="356"/>
        <end position="423"/>
    </location>
</feature>
<evidence type="ECO:0000256" key="3">
    <source>
        <dbReference type="ARBA" id="ARBA00022679"/>
    </source>
</evidence>
<dbReference type="Pfam" id="PF03793">
    <property type="entry name" value="PASTA"/>
    <property type="match status" value="3"/>
</dbReference>
<gene>
    <name evidence="14" type="ORF">LOSG293_010180</name>
</gene>
<dbReference type="SMART" id="SM00740">
    <property type="entry name" value="PASTA"/>
    <property type="match status" value="3"/>
</dbReference>
<evidence type="ECO:0000256" key="4">
    <source>
        <dbReference type="ARBA" id="ARBA00022741"/>
    </source>
</evidence>
<keyword evidence="3" id="KW-0808">Transferase</keyword>
<keyword evidence="2 14" id="KW-0723">Serine/threonine-protein kinase</keyword>
<reference evidence="14" key="1">
    <citation type="journal article" date="2014" name="Genome Announc.">
        <title>Draft Genome Sequence of Lactobacillus oryzae Strain SG293T.</title>
        <authorList>
            <person name="Tanizawa Y."/>
            <person name="Fujisawa T."/>
            <person name="Mochizuki T."/>
            <person name="Kaminuma E."/>
            <person name="Nakamura Y."/>
            <person name="Tohno M."/>
        </authorList>
    </citation>
    <scope>NUCLEOTIDE SEQUENCE [LARGE SCALE GENOMIC DNA]</scope>
    <source>
        <strain evidence="14">SG293</strain>
    </source>
</reference>
<dbReference type="STRING" id="1291743.LOSG293_010180"/>
<evidence type="ECO:0000256" key="2">
    <source>
        <dbReference type="ARBA" id="ARBA00022527"/>
    </source>
</evidence>
<dbReference type="EC" id="2.7.11.1" evidence="1"/>
<keyword evidence="5 14" id="KW-0418">Kinase</keyword>
<dbReference type="InterPro" id="IPR000719">
    <property type="entry name" value="Prot_kinase_dom"/>
</dbReference>
<dbReference type="InterPro" id="IPR017441">
    <property type="entry name" value="Protein_kinase_ATP_BS"/>
</dbReference>
<dbReference type="Gene3D" id="1.10.510.10">
    <property type="entry name" value="Transferase(Phosphotransferase) domain 1"/>
    <property type="match status" value="1"/>
</dbReference>
<dbReference type="Gene3D" id="2.60.40.2560">
    <property type="match status" value="1"/>
</dbReference>
<dbReference type="PROSITE" id="PS51178">
    <property type="entry name" value="PASTA"/>
    <property type="match status" value="3"/>
</dbReference>
<evidence type="ECO:0000256" key="7">
    <source>
        <dbReference type="ARBA" id="ARBA00047899"/>
    </source>
</evidence>
<dbReference type="eggNOG" id="COG2815">
    <property type="taxonomic scope" value="Bacteria"/>
</dbReference>
<dbReference type="RefSeq" id="WP_034525563.1">
    <property type="nucleotide sequence ID" value="NZ_BBAZ01000002.1"/>
</dbReference>
<evidence type="ECO:0000259" key="13">
    <source>
        <dbReference type="PROSITE" id="PS51178"/>
    </source>
</evidence>
<dbReference type="SUPFAM" id="SSF56112">
    <property type="entry name" value="Protein kinase-like (PK-like)"/>
    <property type="match status" value="1"/>
</dbReference>
<dbReference type="Gene3D" id="3.30.200.20">
    <property type="entry name" value="Phosphorylase Kinase, domain 1"/>
    <property type="match status" value="1"/>
</dbReference>